<dbReference type="AlphaFoldDB" id="A0A915Z530"/>
<dbReference type="OrthoDB" id="2318104at2759"/>
<dbReference type="VEuPathDB" id="FungiDB:RhiirFUN_011858"/>
<evidence type="ECO:0000313" key="3">
    <source>
        <dbReference type="Proteomes" id="UP000684084"/>
    </source>
</evidence>
<evidence type="ECO:0000313" key="2">
    <source>
        <dbReference type="EMBL" id="CAB5361227.1"/>
    </source>
</evidence>
<feature type="chain" id="PRO_5037403493" evidence="1">
    <location>
        <begin position="26"/>
        <end position="509"/>
    </location>
</feature>
<organism evidence="2 3">
    <name type="scientific">Rhizophagus irregularis</name>
    <dbReference type="NCBI Taxonomy" id="588596"/>
    <lineage>
        <taxon>Eukaryota</taxon>
        <taxon>Fungi</taxon>
        <taxon>Fungi incertae sedis</taxon>
        <taxon>Mucoromycota</taxon>
        <taxon>Glomeromycotina</taxon>
        <taxon>Glomeromycetes</taxon>
        <taxon>Glomerales</taxon>
        <taxon>Glomeraceae</taxon>
        <taxon>Rhizophagus</taxon>
    </lineage>
</organism>
<comment type="caution">
    <text evidence="2">The sequence shown here is derived from an EMBL/GenBank/DDBJ whole genome shotgun (WGS) entry which is preliminary data.</text>
</comment>
<gene>
    <name evidence="2" type="ORF">CHRIB12_LOCUS8528</name>
</gene>
<reference evidence="2" key="1">
    <citation type="submission" date="2020-05" db="EMBL/GenBank/DDBJ databases">
        <authorList>
            <person name="Rincon C."/>
            <person name="Sanders R I."/>
            <person name="Robbins C."/>
            <person name="Chaturvedi A."/>
        </authorList>
    </citation>
    <scope>NUCLEOTIDE SEQUENCE</scope>
    <source>
        <strain evidence="2">CHB12</strain>
    </source>
</reference>
<feature type="signal peptide" evidence="1">
    <location>
        <begin position="1"/>
        <end position="25"/>
    </location>
</feature>
<sequence>MTFLKFRLNACPICLICLDCRNIYGQECICQAREIVWKRKKVERDYVIDFCHKPLSQQGATNQKVVLDLGFADWVFANISSQIELLSIPNNVNICQKCMKGYHGKKNDTINKHFTPSDLISVKENCIAVKDDCIIVREDCIIVKENCIDLMAGLESTMLPSTSVLISSPPNNVQLMKTKAVLRYIPLVCFDNIKQPRKKLDGAIDIPYNLDDLTTFGQIEEEILSCSLPKEWGKIELGLICYQKSSTSKADHFNLKPSDTIMAFVAECRKNKKIQLCVYFAKQNKRKEIVYGSSVVEDNVEESVSKKLRTSESDSGSLLDTTKSEIYKNLPKCEYHIQGCLIAEDGRHLKLNNEMVIIWARAIIAKINRVDAIHPPLTKLFDRVNYRYPNSKRPLKDHNNNFSIDDSAIPVLSERTKPNLATVHLKKKSPYRSNIQITKRMTFQDLIKYIFPMGPPEGKKFVIKSSLNIDGKAFLSEQMIEEVFFDPHIHLWIDIETTIIDFNDLFDDN</sequence>
<name>A0A915Z530_9GLOM</name>
<dbReference type="EMBL" id="CAGKOT010000016">
    <property type="protein sequence ID" value="CAB5361227.1"/>
    <property type="molecule type" value="Genomic_DNA"/>
</dbReference>
<proteinExistence type="predicted"/>
<dbReference type="Proteomes" id="UP000684084">
    <property type="component" value="Unassembled WGS sequence"/>
</dbReference>
<keyword evidence="1" id="KW-0732">Signal</keyword>
<accession>A0A915Z530</accession>
<evidence type="ECO:0000256" key="1">
    <source>
        <dbReference type="SAM" id="SignalP"/>
    </source>
</evidence>
<protein>
    <submittedName>
        <fullName evidence="2">Uncharacterized protein</fullName>
    </submittedName>
</protein>